<feature type="domain" description="AMP-dependent synthetase/ligase" evidence="3">
    <location>
        <begin position="11"/>
        <end position="362"/>
    </location>
</feature>
<keyword evidence="1" id="KW-0596">Phosphopantetheine</keyword>
<dbReference type="PANTHER" id="PTHR45527">
    <property type="entry name" value="NONRIBOSOMAL PEPTIDE SYNTHETASE"/>
    <property type="match status" value="1"/>
</dbReference>
<dbReference type="GO" id="GO:0047527">
    <property type="term" value="F:2,3-dihydroxybenzoate-serine ligase activity"/>
    <property type="evidence" value="ECO:0007669"/>
    <property type="project" value="TreeGrafter"/>
</dbReference>
<dbReference type="InterPro" id="IPR001242">
    <property type="entry name" value="Condensation_dom"/>
</dbReference>
<dbReference type="Proteomes" id="UP000663836">
    <property type="component" value="Unassembled WGS sequence"/>
</dbReference>
<dbReference type="SUPFAM" id="SSF56801">
    <property type="entry name" value="Acetyl-CoA synthetase-like"/>
    <property type="match status" value="2"/>
</dbReference>
<dbReference type="Gene3D" id="3.30.559.30">
    <property type="entry name" value="Nonribosomal peptide synthetase, condensation domain"/>
    <property type="match status" value="1"/>
</dbReference>
<evidence type="ECO:0008006" key="7">
    <source>
        <dbReference type="Google" id="ProtNLM"/>
    </source>
</evidence>
<accession>A0A819M0P7</accession>
<dbReference type="EMBL" id="CAJOBD010003917">
    <property type="protein sequence ID" value="CAF3971955.1"/>
    <property type="molecule type" value="Genomic_DNA"/>
</dbReference>
<feature type="domain" description="Condensation" evidence="4">
    <location>
        <begin position="364"/>
        <end position="611"/>
    </location>
</feature>
<evidence type="ECO:0000256" key="1">
    <source>
        <dbReference type="ARBA" id="ARBA00022450"/>
    </source>
</evidence>
<dbReference type="Pfam" id="PF00668">
    <property type="entry name" value="Condensation"/>
    <property type="match status" value="2"/>
</dbReference>
<dbReference type="GO" id="GO:0031177">
    <property type="term" value="F:phosphopantetheine binding"/>
    <property type="evidence" value="ECO:0007669"/>
    <property type="project" value="TreeGrafter"/>
</dbReference>
<evidence type="ECO:0000256" key="2">
    <source>
        <dbReference type="ARBA" id="ARBA00022553"/>
    </source>
</evidence>
<dbReference type="InterPro" id="IPR042099">
    <property type="entry name" value="ANL_N_sf"/>
</dbReference>
<sequence length="1195" mass="135935">MASFYVLRQLFETAQMHPQKIAVVLDDQLWTYSEFIERIECVASHLHHLNIVPGQIVYQFVDRSLEMISGIFGIMCAGGVYCPLNTTDPYERLASLLDQIRGQYVLLHGKTRNQFPSTAVSYVIRLDEILVPLSSVEDIRGIPDCRESGPAYIIFTSGTTGRPKAVLHTHASFSAGIGSGSQWDLGRDLIRCQVLQIANCSWITHMIEIATTLTVGGTIVLLRPGATFDIAYFCHTLVHQQIATVLIGPFLVRALCHYLEMSQRLETFSFVRNLGTGGDYELIHSNIELLYTTSYNPRIFSVLGLSECYVPIGYQLKDTDGNDIPIGYPLPDIQCLLIDEQGDIISNTNNTSDVGEIYIAGVASFAQQRLWMDEKIRFNESINGQISVYNELLIYKLTSTTSLSIDRLRQALTLIIAKHEILRIALIYDQDKLIQKILPLSNDLFDLETTCVINDTHLKQIMLNEETNRALFDLEQGRVFRCHILRQSFTNNDDNNLKQEDIILFNFHHIAIDGSSIIVFINDLRQALTMQVLSNNNEDSITYLDYAQYERLEDWSSARQYWNHALATLDNSIDQQNSFIRSGKGYTVTFDLDHDLVINLNRFISQSNLTLFQPAARFVHSQISCIHWDLAYQTHLHPQKVALVLENGSMTYGELIYYAQQLANHLITTYAVQPGQIVCQLIERSFEMVIGMIGIWMSGGVYTPLNLHDPDKQLNTCIQQSDAHLLLVHQPTHDQLLFQCLMINVDQIICFDHINEEITTCINFVNVTPEYISHIIFTNERSGLLKAVQLRHRNFISSIRSNHIQPMDTVLHHTSVNFDVHLLEIVGTLIMGGQVILLHPNGNLKCTGTATQYIYEGNNNAAELLPIGRPLPNVHIYLLDEYFQPVIPGVQTGEIIIGAPASDAQARIWLDQQIRFNSDKPLTAIYNMPFLFRLCLGHTLSIQQLTHALQQIVGKHESLRTSLVFDTENTFETDSELDLIMYDEKRNTGLLDFAQGLVFRCHIIHHTPVSSNDLLCDKDAIIFNFHHASFDFPSMHIFLHDLNQAYSTGQLTTDENSLLRYLDYAMIEQQMSMTAANMFWLDVLRDHKIDHSLPFPFDRYRLSDEHRTGRGISFSFDFGKDLSHDFLSYSSSHGITVEQLTLASYFAFLFKLTNGESDLCIGMNTNGRYKEELKSMIGMFVNAIPLRCQLDPHWS</sequence>
<comment type="caution">
    <text evidence="5">The sequence shown here is derived from an EMBL/GenBank/DDBJ whole genome shotgun (WGS) entry which is preliminary data.</text>
</comment>
<dbReference type="InterPro" id="IPR020845">
    <property type="entry name" value="AMP-binding_CS"/>
</dbReference>
<dbReference type="PROSITE" id="PS00455">
    <property type="entry name" value="AMP_BINDING"/>
    <property type="match status" value="1"/>
</dbReference>
<organism evidence="5 6">
    <name type="scientific">Rotaria sordida</name>
    <dbReference type="NCBI Taxonomy" id="392033"/>
    <lineage>
        <taxon>Eukaryota</taxon>
        <taxon>Metazoa</taxon>
        <taxon>Spiralia</taxon>
        <taxon>Gnathifera</taxon>
        <taxon>Rotifera</taxon>
        <taxon>Eurotatoria</taxon>
        <taxon>Bdelloidea</taxon>
        <taxon>Philodinida</taxon>
        <taxon>Philodinidae</taxon>
        <taxon>Rotaria</taxon>
    </lineage>
</organism>
<dbReference type="SUPFAM" id="SSF52777">
    <property type="entry name" value="CoA-dependent acyltransferases"/>
    <property type="match status" value="3"/>
</dbReference>
<dbReference type="InterPro" id="IPR023213">
    <property type="entry name" value="CAT-like_dom_sf"/>
</dbReference>
<feature type="domain" description="AMP-dependent synthetase/ligase" evidence="3">
    <location>
        <begin position="633"/>
        <end position="845"/>
    </location>
</feature>
<dbReference type="GO" id="GO:0009239">
    <property type="term" value="P:enterobactin biosynthetic process"/>
    <property type="evidence" value="ECO:0007669"/>
    <property type="project" value="TreeGrafter"/>
</dbReference>
<evidence type="ECO:0000313" key="5">
    <source>
        <dbReference type="EMBL" id="CAF3971955.1"/>
    </source>
</evidence>
<dbReference type="GO" id="GO:0043041">
    <property type="term" value="P:amino acid activation for nonribosomal peptide biosynthetic process"/>
    <property type="evidence" value="ECO:0007669"/>
    <property type="project" value="TreeGrafter"/>
</dbReference>
<dbReference type="GO" id="GO:0005829">
    <property type="term" value="C:cytosol"/>
    <property type="evidence" value="ECO:0007669"/>
    <property type="project" value="TreeGrafter"/>
</dbReference>
<protein>
    <recommendedName>
        <fullName evidence="7">AMP-dependent synthetase/ligase domain-containing protein</fullName>
    </recommendedName>
</protein>
<dbReference type="GO" id="GO:0009366">
    <property type="term" value="C:enterobactin synthetase complex"/>
    <property type="evidence" value="ECO:0007669"/>
    <property type="project" value="TreeGrafter"/>
</dbReference>
<feature type="domain" description="Condensation" evidence="4">
    <location>
        <begin position="900"/>
        <end position="1191"/>
    </location>
</feature>
<evidence type="ECO:0000313" key="6">
    <source>
        <dbReference type="Proteomes" id="UP000663836"/>
    </source>
</evidence>
<reference evidence="5" key="1">
    <citation type="submission" date="2021-02" db="EMBL/GenBank/DDBJ databases">
        <authorList>
            <person name="Nowell W R."/>
        </authorList>
    </citation>
    <scope>NUCLEOTIDE SEQUENCE</scope>
</reference>
<dbReference type="Gene3D" id="3.30.559.10">
    <property type="entry name" value="Chloramphenicol acetyltransferase-like domain"/>
    <property type="match status" value="2"/>
</dbReference>
<keyword evidence="2" id="KW-0597">Phosphoprotein</keyword>
<proteinExistence type="predicted"/>
<evidence type="ECO:0000259" key="4">
    <source>
        <dbReference type="Pfam" id="PF00668"/>
    </source>
</evidence>
<evidence type="ECO:0000259" key="3">
    <source>
        <dbReference type="Pfam" id="PF00501"/>
    </source>
</evidence>
<dbReference type="Pfam" id="PF00501">
    <property type="entry name" value="AMP-binding"/>
    <property type="match status" value="2"/>
</dbReference>
<dbReference type="PANTHER" id="PTHR45527:SF1">
    <property type="entry name" value="FATTY ACID SYNTHASE"/>
    <property type="match status" value="1"/>
</dbReference>
<dbReference type="AlphaFoldDB" id="A0A819M0P7"/>
<gene>
    <name evidence="5" type="ORF">JBS370_LOCUS24688</name>
</gene>
<dbReference type="Gene3D" id="3.40.50.12780">
    <property type="entry name" value="N-terminal domain of ligase-like"/>
    <property type="match status" value="3"/>
</dbReference>
<feature type="non-terminal residue" evidence="5">
    <location>
        <position position="1195"/>
    </location>
</feature>
<name>A0A819M0P7_9BILA</name>
<dbReference type="InterPro" id="IPR000873">
    <property type="entry name" value="AMP-dep_synth/lig_dom"/>
</dbReference>